<gene>
    <name evidence="1" type="ORF">EVAR_97178_1</name>
</gene>
<organism evidence="1 2">
    <name type="scientific">Eumeta variegata</name>
    <name type="common">Bagworm moth</name>
    <name type="synonym">Eumeta japonica</name>
    <dbReference type="NCBI Taxonomy" id="151549"/>
    <lineage>
        <taxon>Eukaryota</taxon>
        <taxon>Metazoa</taxon>
        <taxon>Ecdysozoa</taxon>
        <taxon>Arthropoda</taxon>
        <taxon>Hexapoda</taxon>
        <taxon>Insecta</taxon>
        <taxon>Pterygota</taxon>
        <taxon>Neoptera</taxon>
        <taxon>Endopterygota</taxon>
        <taxon>Lepidoptera</taxon>
        <taxon>Glossata</taxon>
        <taxon>Ditrysia</taxon>
        <taxon>Tineoidea</taxon>
        <taxon>Psychidae</taxon>
        <taxon>Oiketicinae</taxon>
        <taxon>Eumeta</taxon>
    </lineage>
</organism>
<reference evidence="1 2" key="1">
    <citation type="journal article" date="2019" name="Commun. Biol.">
        <title>The bagworm genome reveals a unique fibroin gene that provides high tensile strength.</title>
        <authorList>
            <person name="Kono N."/>
            <person name="Nakamura H."/>
            <person name="Ohtoshi R."/>
            <person name="Tomita M."/>
            <person name="Numata K."/>
            <person name="Arakawa K."/>
        </authorList>
    </citation>
    <scope>NUCLEOTIDE SEQUENCE [LARGE SCALE GENOMIC DNA]</scope>
</reference>
<accession>A0A4C1TMT4</accession>
<dbReference type="Proteomes" id="UP000299102">
    <property type="component" value="Unassembled WGS sequence"/>
</dbReference>
<dbReference type="EMBL" id="BGZK01005618">
    <property type="protein sequence ID" value="GBP14787.1"/>
    <property type="molecule type" value="Genomic_DNA"/>
</dbReference>
<protein>
    <submittedName>
        <fullName evidence="1">Uncharacterized protein</fullName>
    </submittedName>
</protein>
<keyword evidence="2" id="KW-1185">Reference proteome</keyword>
<comment type="caution">
    <text evidence="1">The sequence shown here is derived from an EMBL/GenBank/DDBJ whole genome shotgun (WGS) entry which is preliminary data.</text>
</comment>
<evidence type="ECO:0000313" key="1">
    <source>
        <dbReference type="EMBL" id="GBP14787.1"/>
    </source>
</evidence>
<proteinExistence type="predicted"/>
<evidence type="ECO:0000313" key="2">
    <source>
        <dbReference type="Proteomes" id="UP000299102"/>
    </source>
</evidence>
<sequence>MLYENGPARPERHLRDRCGKAGALRLFWIRGALNREQRACRRAPRRAALTKNTAADYDRFPQPRANKMIRA</sequence>
<name>A0A4C1TMT4_EUMVA</name>
<dbReference type="AlphaFoldDB" id="A0A4C1TMT4"/>